<dbReference type="GO" id="GO:0003677">
    <property type="term" value="F:DNA binding"/>
    <property type="evidence" value="ECO:0007669"/>
    <property type="project" value="UniProtKB-KW"/>
</dbReference>
<evidence type="ECO:0000313" key="7">
    <source>
        <dbReference type="Proteomes" id="UP001146067"/>
    </source>
</evidence>
<sequence>MIDVHRLRILREVARHGSFNKAATALLCTPSAVSQQIAALERTLGADVVSRSTRGVELTEPGRLLVEAADAIAAELQLVQQQIAELSSITAKLTIATFTSGGRRLLPDALQRLCAEHPELEVAILECEPEESLPLVRSGQADIALAYHFDGPPPARPGDRSGLEWTELMIDPLWLVLPPGHRFTADSEVHFADLSEERWVLGCIKTAGFVRDHAALAGFDLRVSCSATDYFFALSLVGAGVGISLLPGLALDQVPPGLTVVPLARPRPSRHIGVAVSQRRAAAARPYIDLLAAELESAASRL</sequence>
<gene>
    <name evidence="6" type="ORF">O1R50_24725</name>
</gene>
<dbReference type="PROSITE" id="PS50931">
    <property type="entry name" value="HTH_LYSR"/>
    <property type="match status" value="1"/>
</dbReference>
<proteinExistence type="inferred from homology"/>
<dbReference type="GO" id="GO:0003700">
    <property type="term" value="F:DNA-binding transcription factor activity"/>
    <property type="evidence" value="ECO:0007669"/>
    <property type="project" value="InterPro"/>
</dbReference>
<dbReference type="InterPro" id="IPR005119">
    <property type="entry name" value="LysR_subst-bd"/>
</dbReference>
<evidence type="ECO:0000256" key="1">
    <source>
        <dbReference type="ARBA" id="ARBA00009437"/>
    </source>
</evidence>
<dbReference type="InterPro" id="IPR036388">
    <property type="entry name" value="WH-like_DNA-bd_sf"/>
</dbReference>
<dbReference type="SUPFAM" id="SSF46785">
    <property type="entry name" value="Winged helix' DNA-binding domain"/>
    <property type="match status" value="1"/>
</dbReference>
<evidence type="ECO:0000256" key="4">
    <source>
        <dbReference type="ARBA" id="ARBA00023163"/>
    </source>
</evidence>
<evidence type="ECO:0000313" key="6">
    <source>
        <dbReference type="EMBL" id="MDA1362845.1"/>
    </source>
</evidence>
<dbReference type="GO" id="GO:0032993">
    <property type="term" value="C:protein-DNA complex"/>
    <property type="evidence" value="ECO:0007669"/>
    <property type="project" value="TreeGrafter"/>
</dbReference>
<reference evidence="6" key="1">
    <citation type="submission" date="2022-12" db="EMBL/GenBank/DDBJ databases">
        <title>Gycomyces niveus sp.nov.,a novel actinomycete isolated from soil in Shouguan.</title>
        <authorList>
            <person name="Yang X."/>
        </authorList>
    </citation>
    <scope>NUCLEOTIDE SEQUENCE</scope>
    <source>
        <strain evidence="6">NEAU-A15</strain>
    </source>
</reference>
<dbReference type="FunFam" id="1.10.10.10:FF:000001">
    <property type="entry name" value="LysR family transcriptional regulator"/>
    <property type="match status" value="1"/>
</dbReference>
<dbReference type="Gene3D" id="3.40.190.10">
    <property type="entry name" value="Periplasmic binding protein-like II"/>
    <property type="match status" value="2"/>
</dbReference>
<dbReference type="PANTHER" id="PTHR30346:SF29">
    <property type="entry name" value="LYSR SUBSTRATE-BINDING"/>
    <property type="match status" value="1"/>
</dbReference>
<evidence type="ECO:0000256" key="2">
    <source>
        <dbReference type="ARBA" id="ARBA00023015"/>
    </source>
</evidence>
<comment type="similarity">
    <text evidence="1">Belongs to the LysR transcriptional regulatory family.</text>
</comment>
<organism evidence="6 7">
    <name type="scientific">Glycomyces luteolus</name>
    <dbReference type="NCBI Taxonomy" id="2670330"/>
    <lineage>
        <taxon>Bacteria</taxon>
        <taxon>Bacillati</taxon>
        <taxon>Actinomycetota</taxon>
        <taxon>Actinomycetes</taxon>
        <taxon>Glycomycetales</taxon>
        <taxon>Glycomycetaceae</taxon>
        <taxon>Glycomyces</taxon>
    </lineage>
</organism>
<dbReference type="InterPro" id="IPR000847">
    <property type="entry name" value="LysR_HTH_N"/>
</dbReference>
<accession>A0A9X3T6G5</accession>
<dbReference type="SUPFAM" id="SSF53850">
    <property type="entry name" value="Periplasmic binding protein-like II"/>
    <property type="match status" value="1"/>
</dbReference>
<evidence type="ECO:0000259" key="5">
    <source>
        <dbReference type="PROSITE" id="PS50931"/>
    </source>
</evidence>
<dbReference type="Proteomes" id="UP001146067">
    <property type="component" value="Unassembled WGS sequence"/>
</dbReference>
<keyword evidence="2" id="KW-0805">Transcription regulation</keyword>
<dbReference type="Pfam" id="PF00126">
    <property type="entry name" value="HTH_1"/>
    <property type="match status" value="1"/>
</dbReference>
<comment type="caution">
    <text evidence="6">The sequence shown here is derived from an EMBL/GenBank/DDBJ whole genome shotgun (WGS) entry which is preliminary data.</text>
</comment>
<feature type="domain" description="HTH lysR-type" evidence="5">
    <location>
        <begin position="2"/>
        <end position="59"/>
    </location>
</feature>
<dbReference type="AlphaFoldDB" id="A0A9X3T6G5"/>
<dbReference type="Pfam" id="PF03466">
    <property type="entry name" value="LysR_substrate"/>
    <property type="match status" value="1"/>
</dbReference>
<dbReference type="PANTHER" id="PTHR30346">
    <property type="entry name" value="TRANSCRIPTIONAL DUAL REGULATOR HCAR-RELATED"/>
    <property type="match status" value="1"/>
</dbReference>
<dbReference type="CDD" id="cd08423">
    <property type="entry name" value="PBP2_LTTR_like_6"/>
    <property type="match status" value="1"/>
</dbReference>
<name>A0A9X3T6G5_9ACTN</name>
<keyword evidence="4" id="KW-0804">Transcription</keyword>
<protein>
    <submittedName>
        <fullName evidence="6">LysR family transcriptional regulator</fullName>
    </submittedName>
</protein>
<dbReference type="EMBL" id="JAPZVP010000029">
    <property type="protein sequence ID" value="MDA1362845.1"/>
    <property type="molecule type" value="Genomic_DNA"/>
</dbReference>
<dbReference type="RefSeq" id="WP_270112930.1">
    <property type="nucleotide sequence ID" value="NZ_JAPZVP010000029.1"/>
</dbReference>
<evidence type="ECO:0000256" key="3">
    <source>
        <dbReference type="ARBA" id="ARBA00023125"/>
    </source>
</evidence>
<keyword evidence="3" id="KW-0238">DNA-binding</keyword>
<keyword evidence="7" id="KW-1185">Reference proteome</keyword>
<dbReference type="InterPro" id="IPR036390">
    <property type="entry name" value="WH_DNA-bd_sf"/>
</dbReference>
<dbReference type="Gene3D" id="1.10.10.10">
    <property type="entry name" value="Winged helix-like DNA-binding domain superfamily/Winged helix DNA-binding domain"/>
    <property type="match status" value="1"/>
</dbReference>